<proteinExistence type="predicted"/>
<sequence length="105" mass="11850">MSEPTAQIQDDSRKDGLVNDIIESIMTPGYTPNSVIQLMYKAFYALFFTLFLLLLGTNGNLHVLALLIISICLFLSVRWFINEMETMKIAEAKDKSDQTKSGKVE</sequence>
<keyword evidence="1" id="KW-0812">Transmembrane</keyword>
<evidence type="ECO:0000256" key="1">
    <source>
        <dbReference type="SAM" id="Phobius"/>
    </source>
</evidence>
<dbReference type="Pfam" id="PF08636">
    <property type="entry name" value="Pkr1"/>
    <property type="match status" value="1"/>
</dbReference>
<dbReference type="EMBL" id="MU620944">
    <property type="protein sequence ID" value="KAI8577211.1"/>
    <property type="molecule type" value="Genomic_DNA"/>
</dbReference>
<dbReference type="GeneID" id="75916374"/>
<dbReference type="RefSeq" id="XP_051442215.1">
    <property type="nucleotide sequence ID" value="XM_051591031.1"/>
</dbReference>
<gene>
    <name evidence="2" type="ORF">K450DRAFT_253428</name>
</gene>
<keyword evidence="1" id="KW-1133">Transmembrane helix</keyword>
<evidence type="ECO:0000313" key="3">
    <source>
        <dbReference type="Proteomes" id="UP001206595"/>
    </source>
</evidence>
<name>A0AAD5E6I8_UMBRA</name>
<dbReference type="GO" id="GO:0005789">
    <property type="term" value="C:endoplasmic reticulum membrane"/>
    <property type="evidence" value="ECO:0007669"/>
    <property type="project" value="TreeGrafter"/>
</dbReference>
<feature type="transmembrane region" description="Helical" evidence="1">
    <location>
        <begin position="38"/>
        <end position="55"/>
    </location>
</feature>
<dbReference type="InterPro" id="IPR013945">
    <property type="entry name" value="Pkr1"/>
</dbReference>
<reference evidence="2" key="1">
    <citation type="submission" date="2021-06" db="EMBL/GenBank/DDBJ databases">
        <authorList>
            <consortium name="DOE Joint Genome Institute"/>
            <person name="Mondo S.J."/>
            <person name="Amses K.R."/>
            <person name="Simmons D.R."/>
            <person name="Longcore J.E."/>
            <person name="Seto K."/>
            <person name="Alves G.H."/>
            <person name="Bonds A.E."/>
            <person name="Quandt C.A."/>
            <person name="Davis W.J."/>
            <person name="Chang Y."/>
            <person name="Letcher P.M."/>
            <person name="Powell M.J."/>
            <person name="Kuo A."/>
            <person name="Labutti K."/>
            <person name="Pangilinan J."/>
            <person name="Andreopoulos W."/>
            <person name="Tritt A."/>
            <person name="Riley R."/>
            <person name="Hundley H."/>
            <person name="Johnson J."/>
            <person name="Lipzen A."/>
            <person name="Barry K."/>
            <person name="Berbee M.L."/>
            <person name="Buchler N.E."/>
            <person name="Grigoriev I.V."/>
            <person name="Spatafora J.W."/>
            <person name="Stajich J.E."/>
            <person name="James T.Y."/>
        </authorList>
    </citation>
    <scope>NUCLEOTIDE SEQUENCE</scope>
    <source>
        <strain evidence="2">AG</strain>
    </source>
</reference>
<protein>
    <submittedName>
        <fullName evidence="2">Uncharacterized protein</fullName>
    </submittedName>
</protein>
<accession>A0AAD5E6I8</accession>
<organism evidence="2 3">
    <name type="scientific">Umbelopsis ramanniana AG</name>
    <dbReference type="NCBI Taxonomy" id="1314678"/>
    <lineage>
        <taxon>Eukaryota</taxon>
        <taxon>Fungi</taxon>
        <taxon>Fungi incertae sedis</taxon>
        <taxon>Mucoromycota</taxon>
        <taxon>Mucoromycotina</taxon>
        <taxon>Umbelopsidomycetes</taxon>
        <taxon>Umbelopsidales</taxon>
        <taxon>Umbelopsidaceae</taxon>
        <taxon>Umbelopsis</taxon>
    </lineage>
</organism>
<keyword evidence="1" id="KW-0472">Membrane</keyword>
<dbReference type="PANTHER" id="PTHR28251">
    <property type="entry name" value="V-TYPE ATPASE ASSEMBLY FACTOR PKR1"/>
    <property type="match status" value="1"/>
</dbReference>
<comment type="caution">
    <text evidence="2">The sequence shown here is derived from an EMBL/GenBank/DDBJ whole genome shotgun (WGS) entry which is preliminary data.</text>
</comment>
<reference evidence="2" key="2">
    <citation type="journal article" date="2022" name="Proc. Natl. Acad. Sci. U.S.A.">
        <title>Diploid-dominant life cycles characterize the early evolution of Fungi.</title>
        <authorList>
            <person name="Amses K.R."/>
            <person name="Simmons D.R."/>
            <person name="Longcore J.E."/>
            <person name="Mondo S.J."/>
            <person name="Seto K."/>
            <person name="Jeronimo G.H."/>
            <person name="Bonds A.E."/>
            <person name="Quandt C.A."/>
            <person name="Davis W.J."/>
            <person name="Chang Y."/>
            <person name="Federici B.A."/>
            <person name="Kuo A."/>
            <person name="LaButti K."/>
            <person name="Pangilinan J."/>
            <person name="Andreopoulos W."/>
            <person name="Tritt A."/>
            <person name="Riley R."/>
            <person name="Hundley H."/>
            <person name="Johnson J."/>
            <person name="Lipzen A."/>
            <person name="Barry K."/>
            <person name="Lang B.F."/>
            <person name="Cuomo C.A."/>
            <person name="Buchler N.E."/>
            <person name="Grigoriev I.V."/>
            <person name="Spatafora J.W."/>
            <person name="Stajich J.E."/>
            <person name="James T.Y."/>
        </authorList>
    </citation>
    <scope>NUCLEOTIDE SEQUENCE</scope>
    <source>
        <strain evidence="2">AG</strain>
    </source>
</reference>
<dbReference type="GO" id="GO:0070072">
    <property type="term" value="P:vacuolar proton-transporting V-type ATPase complex assembly"/>
    <property type="evidence" value="ECO:0007669"/>
    <property type="project" value="InterPro"/>
</dbReference>
<evidence type="ECO:0000313" key="2">
    <source>
        <dbReference type="EMBL" id="KAI8577211.1"/>
    </source>
</evidence>
<dbReference type="Proteomes" id="UP001206595">
    <property type="component" value="Unassembled WGS sequence"/>
</dbReference>
<keyword evidence="3" id="KW-1185">Reference proteome</keyword>
<feature type="transmembrane region" description="Helical" evidence="1">
    <location>
        <begin position="61"/>
        <end position="81"/>
    </location>
</feature>
<dbReference type="AlphaFoldDB" id="A0AAD5E6I8"/>
<dbReference type="PANTHER" id="PTHR28251:SF1">
    <property type="entry name" value="V-TYPE ATPASE ASSEMBLY FACTOR PKR1"/>
    <property type="match status" value="1"/>
</dbReference>